<proteinExistence type="predicted"/>
<name>G3HUM8_CRIGR</name>
<reference evidence="2" key="1">
    <citation type="journal article" date="2011" name="Nat. Biotechnol.">
        <title>The genomic sequence of the Chinese hamster ovary (CHO)-K1 cell line.</title>
        <authorList>
            <person name="Xu X."/>
            <person name="Nagarajan H."/>
            <person name="Lewis N.E."/>
            <person name="Pan S."/>
            <person name="Cai Z."/>
            <person name="Liu X."/>
            <person name="Chen W."/>
            <person name="Xie M."/>
            <person name="Wang W."/>
            <person name="Hammond S."/>
            <person name="Andersen M.R."/>
            <person name="Neff N."/>
            <person name="Passarelli B."/>
            <person name="Koh W."/>
            <person name="Fan H.C."/>
            <person name="Wang J."/>
            <person name="Gui Y."/>
            <person name="Lee K.H."/>
            <person name="Betenbaugh M.J."/>
            <person name="Quake S.R."/>
            <person name="Famili I."/>
            <person name="Palsson B.O."/>
            <person name="Wang J."/>
        </authorList>
    </citation>
    <scope>NUCLEOTIDE SEQUENCE [LARGE SCALE GENOMIC DNA]</scope>
    <source>
        <strain evidence="2">CHO K1 cell line</strain>
    </source>
</reference>
<organism evidence="1 2">
    <name type="scientific">Cricetulus griseus</name>
    <name type="common">Chinese hamster</name>
    <name type="synonym">Cricetulus barabensis griseus</name>
    <dbReference type="NCBI Taxonomy" id="10029"/>
    <lineage>
        <taxon>Eukaryota</taxon>
        <taxon>Metazoa</taxon>
        <taxon>Chordata</taxon>
        <taxon>Craniata</taxon>
        <taxon>Vertebrata</taxon>
        <taxon>Euteleostomi</taxon>
        <taxon>Mammalia</taxon>
        <taxon>Eutheria</taxon>
        <taxon>Euarchontoglires</taxon>
        <taxon>Glires</taxon>
        <taxon>Rodentia</taxon>
        <taxon>Myomorpha</taxon>
        <taxon>Muroidea</taxon>
        <taxon>Cricetidae</taxon>
        <taxon>Cricetinae</taxon>
        <taxon>Cricetulus</taxon>
    </lineage>
</organism>
<accession>G3HUM8</accession>
<gene>
    <name evidence="1" type="ORF">I79_014640</name>
</gene>
<evidence type="ECO:0000313" key="1">
    <source>
        <dbReference type="EMBL" id="EGW02654.1"/>
    </source>
</evidence>
<protein>
    <submittedName>
        <fullName evidence="1">Uncharacterized protein</fullName>
    </submittedName>
</protein>
<dbReference type="EMBL" id="JH000743">
    <property type="protein sequence ID" value="EGW02654.1"/>
    <property type="molecule type" value="Genomic_DNA"/>
</dbReference>
<sequence>MCQLPALMLLSLEQRPLPGQSLRAAAYPPPVHAWRTPAGLVVLEMAYFSKVFKTQLTVAAQVGKANKDRRCFYLVLSSQSNVEQTLQRMACQHSGPGSC</sequence>
<dbReference type="AlphaFoldDB" id="G3HUM8"/>
<dbReference type="Proteomes" id="UP000001075">
    <property type="component" value="Unassembled WGS sequence"/>
</dbReference>
<evidence type="ECO:0000313" key="2">
    <source>
        <dbReference type="Proteomes" id="UP000001075"/>
    </source>
</evidence>
<dbReference type="InParanoid" id="G3HUM8"/>